<feature type="transmembrane region" description="Helical" evidence="8">
    <location>
        <begin position="610"/>
        <end position="632"/>
    </location>
</feature>
<dbReference type="GO" id="GO:0015204">
    <property type="term" value="F:urea transmembrane transporter activity"/>
    <property type="evidence" value="ECO:0007669"/>
    <property type="project" value="InterPro"/>
</dbReference>
<feature type="transmembrane region" description="Helical" evidence="8">
    <location>
        <begin position="479"/>
        <end position="499"/>
    </location>
</feature>
<reference evidence="11" key="2">
    <citation type="submission" date="2012-11" db="EMBL/GenBank/DDBJ databases">
        <authorList>
            <person name="Kuo A."/>
            <person name="Curtis B.A."/>
            <person name="Tanifuji G."/>
            <person name="Burki F."/>
            <person name="Gruber A."/>
            <person name="Irimia M."/>
            <person name="Maruyama S."/>
            <person name="Arias M.C."/>
            <person name="Ball S.G."/>
            <person name="Gile G.H."/>
            <person name="Hirakawa Y."/>
            <person name="Hopkins J.F."/>
            <person name="Rensing S.A."/>
            <person name="Schmutz J."/>
            <person name="Symeonidi A."/>
            <person name="Elias M."/>
            <person name="Eveleigh R.J."/>
            <person name="Herman E.K."/>
            <person name="Klute M.J."/>
            <person name="Nakayama T."/>
            <person name="Obornik M."/>
            <person name="Reyes-Prieto A."/>
            <person name="Armbrust E.V."/>
            <person name="Aves S.J."/>
            <person name="Beiko R.G."/>
            <person name="Coutinho P."/>
            <person name="Dacks J.B."/>
            <person name="Durnford D.G."/>
            <person name="Fast N.M."/>
            <person name="Green B.R."/>
            <person name="Grisdale C."/>
            <person name="Hempe F."/>
            <person name="Henrissat B."/>
            <person name="Hoppner M.P."/>
            <person name="Ishida K.-I."/>
            <person name="Kim E."/>
            <person name="Koreny L."/>
            <person name="Kroth P.G."/>
            <person name="Liu Y."/>
            <person name="Malik S.-B."/>
            <person name="Maier U.G."/>
            <person name="McRose D."/>
            <person name="Mock T."/>
            <person name="Neilson J.A."/>
            <person name="Onodera N.T."/>
            <person name="Poole A.M."/>
            <person name="Pritham E.J."/>
            <person name="Richards T.A."/>
            <person name="Rocap G."/>
            <person name="Roy S.W."/>
            <person name="Sarai C."/>
            <person name="Schaack S."/>
            <person name="Shirato S."/>
            <person name="Slamovits C.H."/>
            <person name="Spencer D.F."/>
            <person name="Suzuki S."/>
            <person name="Worden A.Z."/>
            <person name="Zauner S."/>
            <person name="Barry K."/>
            <person name="Bell C."/>
            <person name="Bharti A.K."/>
            <person name="Crow J.A."/>
            <person name="Grimwood J."/>
            <person name="Kramer R."/>
            <person name="Lindquist E."/>
            <person name="Lucas S."/>
            <person name="Salamov A."/>
            <person name="McFadden G.I."/>
            <person name="Lane C.E."/>
            <person name="Keeling P.J."/>
            <person name="Gray M.W."/>
            <person name="Grigoriev I.V."/>
            <person name="Archibald J.M."/>
        </authorList>
    </citation>
    <scope>NUCLEOTIDE SEQUENCE</scope>
    <source>
        <strain evidence="11">CCMP2712</strain>
    </source>
</reference>
<dbReference type="EnsemblProtists" id="EKX53474">
    <property type="protein sequence ID" value="EKX53474"/>
    <property type="gene ID" value="GUITHDRAFT_101175"/>
</dbReference>
<feature type="transmembrane region" description="Helical" evidence="8">
    <location>
        <begin position="456"/>
        <end position="473"/>
    </location>
</feature>
<keyword evidence="3" id="KW-0813">Transport</keyword>
<keyword evidence="6 8" id="KW-0472">Membrane</keyword>
<organism evidence="9">
    <name type="scientific">Guillardia theta (strain CCMP2712)</name>
    <name type="common">Cryptophyte</name>
    <dbReference type="NCBI Taxonomy" id="905079"/>
    <lineage>
        <taxon>Eukaryota</taxon>
        <taxon>Cryptophyceae</taxon>
        <taxon>Pyrenomonadales</taxon>
        <taxon>Geminigeraceae</taxon>
        <taxon>Guillardia</taxon>
    </lineage>
</organism>
<dbReference type="PaxDb" id="55529-EKX53474"/>
<feature type="transmembrane region" description="Helical" evidence="8">
    <location>
        <begin position="309"/>
        <end position="331"/>
    </location>
</feature>
<evidence type="ECO:0000256" key="5">
    <source>
        <dbReference type="ARBA" id="ARBA00022989"/>
    </source>
</evidence>
<keyword evidence="4 8" id="KW-0812">Transmembrane</keyword>
<keyword evidence="5 8" id="KW-1133">Transmembrane helix</keyword>
<dbReference type="OMA" id="LGANWLT"/>
<evidence type="ECO:0000256" key="7">
    <source>
        <dbReference type="RuleBase" id="RU362091"/>
    </source>
</evidence>
<dbReference type="Pfam" id="PF00474">
    <property type="entry name" value="SSF"/>
    <property type="match status" value="1"/>
</dbReference>
<comment type="subcellular location">
    <subcellularLocation>
        <location evidence="1">Membrane</location>
        <topology evidence="1">Multi-pass membrane protein</topology>
    </subcellularLocation>
</comment>
<evidence type="ECO:0000313" key="9">
    <source>
        <dbReference type="EMBL" id="EKX53474.1"/>
    </source>
</evidence>
<dbReference type="eggNOG" id="KOG2348">
    <property type="taxonomic scope" value="Eukaryota"/>
</dbReference>
<evidence type="ECO:0000313" key="10">
    <source>
        <dbReference type="EnsemblProtists" id="EKX53474"/>
    </source>
</evidence>
<sequence>MSCYLENTALFKSQIGITPWDTCVNGVSQYKNIFGLSDYMGKSYDGRCSFFQGTPPLPEGLGWFIILGIGVIFALITSLMVWFASSHTREDQQVGRNSEQFTSGGRQIPAGLTAADVVSKWTWAATLLQSSNVAYQQGVSGPFWYAAGATIQVILFATLAIEIKRKCPAIHTVLEVVLVRWGVAAHMVFLFFCILTNLIVTAMLILGGAATVEALTGVNVYAASFLIPIPVCVYTAFGGLKGTYYASFTHTVIIFIALLIFMWKIYAGPSDIGSSDRMYDNLVCDAIKSQNTTGLEFATGNSHGSLLTMWSQGGLIFGIVNIVGNFGTVFVDQSYWQGAIACQPSATWKGYLLGGISWFAIPFSMATSLGLAAHALNLPITPSESAQGLVPPAVAVHLLGQGGAFLIAFQLFLAVTSTANSEQLAVSSLLAYDVYKRYINPQATGKQIIFVSRAGIIFWAIFSGVVAAILKQFDISLGWVYMSMGNFIGSAVVPITFSLTWKDCTALGAISGAVGGLAAAFIGWFSVAASLNNGVINVDTLGGNYPMLTGNLLSLCVSPIICIIVSLMSPQNYDWKDLEEKTGTYLVEDDPHAHLKASGGVDSKEAMDNAYYWVTRGGTALSIVLIILWPLLTLPQNPFSKSYFGWWVAIAFIWGHMAFLATVVYPVVQYFLPPKDMYLDPSESGIAPVKPQEMQQNSPAPAGFVMNPAMGAPGMMMYAPPFQSWNGPVQGFSTVGPFGATNVQGMPTPIFPQA</sequence>
<dbReference type="HOGENOM" id="CLU_010778_1_1_1"/>
<protein>
    <recommendedName>
        <fullName evidence="12">Urea transporter</fullName>
    </recommendedName>
</protein>
<dbReference type="OrthoDB" id="6132759at2759"/>
<evidence type="ECO:0000256" key="8">
    <source>
        <dbReference type="SAM" id="Phobius"/>
    </source>
</evidence>
<feature type="transmembrane region" description="Helical" evidence="8">
    <location>
        <begin position="644"/>
        <end position="668"/>
    </location>
</feature>
<dbReference type="InterPro" id="IPR038377">
    <property type="entry name" value="Na/Glc_symporter_sf"/>
</dbReference>
<feature type="transmembrane region" description="Helical" evidence="8">
    <location>
        <begin position="143"/>
        <end position="163"/>
    </location>
</feature>
<feature type="transmembrane region" description="Helical" evidence="8">
    <location>
        <begin position="351"/>
        <end position="373"/>
    </location>
</feature>
<evidence type="ECO:0000256" key="3">
    <source>
        <dbReference type="ARBA" id="ARBA00022448"/>
    </source>
</evidence>
<gene>
    <name evidence="9" type="ORF">GUITHDRAFT_101175</name>
</gene>
<dbReference type="InterPro" id="IPR001734">
    <property type="entry name" value="Na/solute_symporter"/>
</dbReference>
<dbReference type="RefSeq" id="XP_005840454.1">
    <property type="nucleotide sequence ID" value="XM_005840397.1"/>
</dbReference>
<comment type="similarity">
    <text evidence="2 7">Belongs to the sodium:solute symporter (SSF) (TC 2.A.21) family.</text>
</comment>
<feature type="transmembrane region" description="Helical" evidence="8">
    <location>
        <begin position="547"/>
        <end position="568"/>
    </location>
</feature>
<dbReference type="AlphaFoldDB" id="L1JYQ9"/>
<evidence type="ECO:0000313" key="11">
    <source>
        <dbReference type="Proteomes" id="UP000011087"/>
    </source>
</evidence>
<accession>L1JYQ9</accession>
<feature type="transmembrane region" description="Helical" evidence="8">
    <location>
        <begin position="393"/>
        <end position="415"/>
    </location>
</feature>
<dbReference type="PANTHER" id="PTHR46154">
    <property type="match status" value="1"/>
</dbReference>
<dbReference type="PROSITE" id="PS50283">
    <property type="entry name" value="NA_SOLUT_SYMP_3"/>
    <property type="match status" value="1"/>
</dbReference>
<name>L1JYQ9_GUITC</name>
<evidence type="ECO:0000256" key="2">
    <source>
        <dbReference type="ARBA" id="ARBA00006434"/>
    </source>
</evidence>
<dbReference type="GO" id="GO:0005886">
    <property type="term" value="C:plasma membrane"/>
    <property type="evidence" value="ECO:0007669"/>
    <property type="project" value="TreeGrafter"/>
</dbReference>
<evidence type="ECO:0000256" key="4">
    <source>
        <dbReference type="ARBA" id="ARBA00022692"/>
    </source>
</evidence>
<dbReference type="InterPro" id="IPR031155">
    <property type="entry name" value="DUR"/>
</dbReference>
<feature type="transmembrane region" description="Helical" evidence="8">
    <location>
        <begin position="506"/>
        <end position="527"/>
    </location>
</feature>
<evidence type="ECO:0008006" key="12">
    <source>
        <dbReference type="Google" id="ProtNLM"/>
    </source>
</evidence>
<dbReference type="CDD" id="cd11476">
    <property type="entry name" value="SLC5sbd_DUR3"/>
    <property type="match status" value="1"/>
</dbReference>
<keyword evidence="11" id="KW-1185">Reference proteome</keyword>
<proteinExistence type="inferred from homology"/>
<feature type="transmembrane region" description="Helical" evidence="8">
    <location>
        <begin position="244"/>
        <end position="266"/>
    </location>
</feature>
<evidence type="ECO:0000256" key="6">
    <source>
        <dbReference type="ARBA" id="ARBA00023136"/>
    </source>
</evidence>
<feature type="transmembrane region" description="Helical" evidence="8">
    <location>
        <begin position="218"/>
        <end position="237"/>
    </location>
</feature>
<dbReference type="STRING" id="905079.L1JYQ9"/>
<dbReference type="GeneID" id="17309912"/>
<dbReference type="PANTHER" id="PTHR46154:SF4">
    <property type="entry name" value="UREA ACTIVE TRANSPORTER"/>
    <property type="match status" value="1"/>
</dbReference>
<reference evidence="9 11" key="1">
    <citation type="journal article" date="2012" name="Nature">
        <title>Algal genomes reveal evolutionary mosaicism and the fate of nucleomorphs.</title>
        <authorList>
            <consortium name="DOE Joint Genome Institute"/>
            <person name="Curtis B.A."/>
            <person name="Tanifuji G."/>
            <person name="Burki F."/>
            <person name="Gruber A."/>
            <person name="Irimia M."/>
            <person name="Maruyama S."/>
            <person name="Arias M.C."/>
            <person name="Ball S.G."/>
            <person name="Gile G.H."/>
            <person name="Hirakawa Y."/>
            <person name="Hopkins J.F."/>
            <person name="Kuo A."/>
            <person name="Rensing S.A."/>
            <person name="Schmutz J."/>
            <person name="Symeonidi A."/>
            <person name="Elias M."/>
            <person name="Eveleigh R.J."/>
            <person name="Herman E.K."/>
            <person name="Klute M.J."/>
            <person name="Nakayama T."/>
            <person name="Obornik M."/>
            <person name="Reyes-Prieto A."/>
            <person name="Armbrust E.V."/>
            <person name="Aves S.J."/>
            <person name="Beiko R.G."/>
            <person name="Coutinho P."/>
            <person name="Dacks J.B."/>
            <person name="Durnford D.G."/>
            <person name="Fast N.M."/>
            <person name="Green B.R."/>
            <person name="Grisdale C.J."/>
            <person name="Hempel F."/>
            <person name="Henrissat B."/>
            <person name="Hoppner M.P."/>
            <person name="Ishida K."/>
            <person name="Kim E."/>
            <person name="Koreny L."/>
            <person name="Kroth P.G."/>
            <person name="Liu Y."/>
            <person name="Malik S.B."/>
            <person name="Maier U.G."/>
            <person name="McRose D."/>
            <person name="Mock T."/>
            <person name="Neilson J.A."/>
            <person name="Onodera N.T."/>
            <person name="Poole A.M."/>
            <person name="Pritham E.J."/>
            <person name="Richards T.A."/>
            <person name="Rocap G."/>
            <person name="Roy S.W."/>
            <person name="Sarai C."/>
            <person name="Schaack S."/>
            <person name="Shirato S."/>
            <person name="Slamovits C.H."/>
            <person name="Spencer D.F."/>
            <person name="Suzuki S."/>
            <person name="Worden A.Z."/>
            <person name="Zauner S."/>
            <person name="Barry K."/>
            <person name="Bell C."/>
            <person name="Bharti A.K."/>
            <person name="Crow J.A."/>
            <person name="Grimwood J."/>
            <person name="Kramer R."/>
            <person name="Lindquist E."/>
            <person name="Lucas S."/>
            <person name="Salamov A."/>
            <person name="McFadden G.I."/>
            <person name="Lane C.E."/>
            <person name="Keeling P.J."/>
            <person name="Gray M.W."/>
            <person name="Grigoriev I.V."/>
            <person name="Archibald J.M."/>
        </authorList>
    </citation>
    <scope>NUCLEOTIDE SEQUENCE</scope>
    <source>
        <strain evidence="9 11">CCMP2712</strain>
    </source>
</reference>
<feature type="transmembrane region" description="Helical" evidence="8">
    <location>
        <begin position="183"/>
        <end position="206"/>
    </location>
</feature>
<dbReference type="EMBL" id="JH992970">
    <property type="protein sequence ID" value="EKX53474.1"/>
    <property type="molecule type" value="Genomic_DNA"/>
</dbReference>
<dbReference type="Gene3D" id="1.20.1730.10">
    <property type="entry name" value="Sodium/glucose cotransporter"/>
    <property type="match status" value="1"/>
</dbReference>
<evidence type="ECO:0000256" key="1">
    <source>
        <dbReference type="ARBA" id="ARBA00004141"/>
    </source>
</evidence>
<reference evidence="10" key="3">
    <citation type="submission" date="2016-03" db="UniProtKB">
        <authorList>
            <consortium name="EnsemblProtists"/>
        </authorList>
    </citation>
    <scope>IDENTIFICATION</scope>
</reference>
<feature type="transmembrane region" description="Helical" evidence="8">
    <location>
        <begin position="61"/>
        <end position="84"/>
    </location>
</feature>
<dbReference type="KEGG" id="gtt:GUITHDRAFT_101175"/>
<dbReference type="Proteomes" id="UP000011087">
    <property type="component" value="Unassembled WGS sequence"/>
</dbReference>